<feature type="compositionally biased region" description="Low complexity" evidence="1">
    <location>
        <begin position="142"/>
        <end position="151"/>
    </location>
</feature>
<reference evidence="2 3" key="1">
    <citation type="journal article" date="2018" name="Elife">
        <title>Functional genomics of lipid metabolism in the oleaginous yeast Rhodosporidium toruloides.</title>
        <authorList>
            <person name="Coradetti S.T."/>
            <person name="Pinel D."/>
            <person name="Geiselman G."/>
            <person name="Ito M."/>
            <person name="Mondo S."/>
            <person name="Reilly M.C."/>
            <person name="Cheng Y.F."/>
            <person name="Bauer S."/>
            <person name="Grigoriev I."/>
            <person name="Gladden J.M."/>
            <person name="Simmons B.A."/>
            <person name="Brem R."/>
            <person name="Arkin A.P."/>
            <person name="Skerker J.M."/>
        </authorList>
    </citation>
    <scope>NUCLEOTIDE SEQUENCE [LARGE SCALE GENOMIC DNA]</scope>
    <source>
        <strain evidence="2 3">NBRC 0880</strain>
    </source>
</reference>
<evidence type="ECO:0000256" key="1">
    <source>
        <dbReference type="SAM" id="MobiDB-lite"/>
    </source>
</evidence>
<dbReference type="AlphaFoldDB" id="A0A2T0AJB3"/>
<organism evidence="2 3">
    <name type="scientific">Rhodotorula toruloides</name>
    <name type="common">Yeast</name>
    <name type="synonym">Rhodosporidium toruloides</name>
    <dbReference type="NCBI Taxonomy" id="5286"/>
    <lineage>
        <taxon>Eukaryota</taxon>
        <taxon>Fungi</taxon>
        <taxon>Dikarya</taxon>
        <taxon>Basidiomycota</taxon>
        <taxon>Pucciniomycotina</taxon>
        <taxon>Microbotryomycetes</taxon>
        <taxon>Sporidiobolales</taxon>
        <taxon>Sporidiobolaceae</taxon>
        <taxon>Rhodotorula</taxon>
    </lineage>
</organism>
<accession>A0A2T0AJB3</accession>
<protein>
    <submittedName>
        <fullName evidence="2">Uncharacterized protein</fullName>
    </submittedName>
</protein>
<evidence type="ECO:0000313" key="2">
    <source>
        <dbReference type="EMBL" id="PRQ78086.1"/>
    </source>
</evidence>
<feature type="region of interest" description="Disordered" evidence="1">
    <location>
        <begin position="96"/>
        <end position="128"/>
    </location>
</feature>
<name>A0A2T0AJB3_RHOTO</name>
<sequence>MDRRLLGCYEEDYRRVRRGVAQLGDTRISPCSLALPLPRTVPLPIVTSAQRRRPGWPELTSAVPKETASVRTHGSAIPSGYSRFVAALLRSSPTRFPFESPTQSTDGGLCRRDPATVQPERSTRQRMKTGRWRETVDLVYTTTPPLRRPTPAGNTGHPPRYRGRRRCARRASIRADERIVRMPRVPSSSILTAFRSQRASLQ</sequence>
<comment type="caution">
    <text evidence="2">The sequence shown here is derived from an EMBL/GenBank/DDBJ whole genome shotgun (WGS) entry which is preliminary data.</text>
</comment>
<evidence type="ECO:0000313" key="3">
    <source>
        <dbReference type="Proteomes" id="UP000239560"/>
    </source>
</evidence>
<proteinExistence type="predicted"/>
<dbReference type="Proteomes" id="UP000239560">
    <property type="component" value="Unassembled WGS sequence"/>
</dbReference>
<dbReference type="EMBL" id="LCTV02000001">
    <property type="protein sequence ID" value="PRQ78086.1"/>
    <property type="molecule type" value="Genomic_DNA"/>
</dbReference>
<feature type="region of interest" description="Disordered" evidence="1">
    <location>
        <begin position="142"/>
        <end position="165"/>
    </location>
</feature>
<gene>
    <name evidence="2" type="ORF">AAT19DRAFT_9154</name>
</gene>